<reference evidence="2 3" key="1">
    <citation type="submission" date="2015-11" db="EMBL/GenBank/DDBJ databases">
        <title>Genomes and virulence difference between two physiological races of Phytophthora nicotianae.</title>
        <authorList>
            <person name="Liu H."/>
            <person name="Ma X."/>
            <person name="Yu H."/>
            <person name="Fang D."/>
            <person name="Li Y."/>
            <person name="Wang X."/>
            <person name="Wang W."/>
            <person name="Dong Y."/>
            <person name="Xiao B."/>
        </authorList>
    </citation>
    <scope>NUCLEOTIDE SEQUENCE [LARGE SCALE GENOMIC DNA]</scope>
    <source>
        <strain evidence="3">race 1</strain>
    </source>
</reference>
<name>A0A0W8D3V1_PHYNI</name>
<organism evidence="2 3">
    <name type="scientific">Phytophthora nicotianae</name>
    <name type="common">Potato buckeye rot agent</name>
    <name type="synonym">Phytophthora parasitica</name>
    <dbReference type="NCBI Taxonomy" id="4792"/>
    <lineage>
        <taxon>Eukaryota</taxon>
        <taxon>Sar</taxon>
        <taxon>Stramenopiles</taxon>
        <taxon>Oomycota</taxon>
        <taxon>Peronosporomycetes</taxon>
        <taxon>Peronosporales</taxon>
        <taxon>Peronosporaceae</taxon>
        <taxon>Phytophthora</taxon>
    </lineage>
</organism>
<evidence type="ECO:0000313" key="3">
    <source>
        <dbReference type="Proteomes" id="UP000054636"/>
    </source>
</evidence>
<dbReference type="AlphaFoldDB" id="A0A0W8D3V1"/>
<dbReference type="InterPro" id="IPR029063">
    <property type="entry name" value="SAM-dependent_MTases_sf"/>
</dbReference>
<accession>A0A0W8D3V1</accession>
<evidence type="ECO:0000313" key="2">
    <source>
        <dbReference type="EMBL" id="KUF90796.1"/>
    </source>
</evidence>
<dbReference type="Pfam" id="PF10294">
    <property type="entry name" value="Methyltransf_16"/>
    <property type="match status" value="1"/>
</dbReference>
<dbReference type="Proteomes" id="UP000054636">
    <property type="component" value="Unassembled WGS sequence"/>
</dbReference>
<gene>
    <name evidence="2" type="ORF">AM588_10002813</name>
</gene>
<proteinExistence type="predicted"/>
<dbReference type="InterPro" id="IPR019410">
    <property type="entry name" value="Methyltransf_16"/>
</dbReference>
<evidence type="ECO:0000256" key="1">
    <source>
        <dbReference type="SAM" id="Phobius"/>
    </source>
</evidence>
<dbReference type="EMBL" id="LNFP01000651">
    <property type="protein sequence ID" value="KUF90796.1"/>
    <property type="molecule type" value="Genomic_DNA"/>
</dbReference>
<dbReference type="SUPFAM" id="SSF53335">
    <property type="entry name" value="S-adenosyl-L-methionine-dependent methyltransferases"/>
    <property type="match status" value="1"/>
</dbReference>
<dbReference type="Gene3D" id="3.40.50.150">
    <property type="entry name" value="Vaccinia Virus protein VP39"/>
    <property type="match status" value="1"/>
</dbReference>
<comment type="caution">
    <text evidence="2">The sequence shown here is derived from an EMBL/GenBank/DDBJ whole genome shotgun (WGS) entry which is preliminary data.</text>
</comment>
<dbReference type="PANTHER" id="PTHR14614">
    <property type="entry name" value="HEPATOCELLULAR CARCINOMA-ASSOCIATED ANTIGEN"/>
    <property type="match status" value="1"/>
</dbReference>
<keyword evidence="1" id="KW-1133">Transmembrane helix</keyword>
<feature type="transmembrane region" description="Helical" evidence="1">
    <location>
        <begin position="358"/>
        <end position="377"/>
    </location>
</feature>
<sequence>MPGWNGSWRVLFQHTTSSPKLGVNYVQASSPTTTLELQATASTLVVGQDLAKYGIAGVVWNCARAMMSFFEVESQFVAQFHVLELGAGPGAVGLALASVCEVSSLLLTDLESVVPLTRDNARLAAQQHASIATLIASNHLDVQPLCWGEPLDNTIVSGPVDVVVASDCLYESVSHSGLLSTLLELTDISKHDTASRHCPIVLLAYKQRIPDHHQSLMAEEFAMGDGKKRHALLTNDDVFAEEQQARQDELDALVGSLAQPTDLEALQSFLASDAAQKDKIDQLVNFLADGPVPEPHNELVAETDIFADEQEKKQKELDELVDSLSDITVAPSPATATATALLASDANDVDFASAQASFLNVIGGAVLLLVAVVLVVVTKRTQSKREEEDERKDFGYSILYE</sequence>
<protein>
    <submittedName>
        <fullName evidence="2">Uncharacterized protein</fullName>
    </submittedName>
</protein>
<keyword evidence="1" id="KW-0812">Transmembrane</keyword>
<keyword evidence="1" id="KW-0472">Membrane</keyword>